<evidence type="ECO:0000313" key="2">
    <source>
        <dbReference type="Proteomes" id="UP001642260"/>
    </source>
</evidence>
<accession>A0ABC8IZM0</accession>
<sequence>MVSLGSPKSVFAVVLKLSTFGSHIKLSHRKLIAIYSSKIHEDFPLVLNADEVKSVTMLNTKVFTSDGFTHLQSKTSEWLKKNSPLKLGCLGLGSLFWSLDKGSDPHRVRPIPKLNLAIGLLIVTICGPCSVRPTSLSGPRIEEPTNIIFLDAGEVSCRRRRVLCSASCYSSSLARSPPYLTCFRRLCLCFGVWDSRSVTFWGLPHLFIMTVSFSHLQTSRSTPLPQCRPPSPPFLYSQTSPSRYSSTNADGDGPLRDSEEIFCAASLLCRFVGPIFSGDPSSPLPVHRPSLDSCVSIAAAGVSISEVFILSFPSLNQLSWVGSRMITTWAWTAKLHCWDSPHTNYTKQGDTDFWWVH</sequence>
<proteinExistence type="predicted"/>
<gene>
    <name evidence="1" type="ORF">ERUC_LOCUS4520</name>
</gene>
<organism evidence="1 2">
    <name type="scientific">Eruca vesicaria subsp. sativa</name>
    <name type="common">Garden rocket</name>
    <name type="synonym">Eruca sativa</name>
    <dbReference type="NCBI Taxonomy" id="29727"/>
    <lineage>
        <taxon>Eukaryota</taxon>
        <taxon>Viridiplantae</taxon>
        <taxon>Streptophyta</taxon>
        <taxon>Embryophyta</taxon>
        <taxon>Tracheophyta</taxon>
        <taxon>Spermatophyta</taxon>
        <taxon>Magnoliopsida</taxon>
        <taxon>eudicotyledons</taxon>
        <taxon>Gunneridae</taxon>
        <taxon>Pentapetalae</taxon>
        <taxon>rosids</taxon>
        <taxon>malvids</taxon>
        <taxon>Brassicales</taxon>
        <taxon>Brassicaceae</taxon>
        <taxon>Brassiceae</taxon>
        <taxon>Eruca</taxon>
    </lineage>
</organism>
<keyword evidence="2" id="KW-1185">Reference proteome</keyword>
<name>A0ABC8IZM0_ERUVS</name>
<dbReference type="Proteomes" id="UP001642260">
    <property type="component" value="Unassembled WGS sequence"/>
</dbReference>
<protein>
    <submittedName>
        <fullName evidence="1">Uncharacterized protein</fullName>
    </submittedName>
</protein>
<reference evidence="1 2" key="1">
    <citation type="submission" date="2022-03" db="EMBL/GenBank/DDBJ databases">
        <authorList>
            <person name="Macdonald S."/>
            <person name="Ahmed S."/>
            <person name="Newling K."/>
        </authorList>
    </citation>
    <scope>NUCLEOTIDE SEQUENCE [LARGE SCALE GENOMIC DNA]</scope>
</reference>
<dbReference type="AlphaFoldDB" id="A0ABC8IZM0"/>
<comment type="caution">
    <text evidence="1">The sequence shown here is derived from an EMBL/GenBank/DDBJ whole genome shotgun (WGS) entry which is preliminary data.</text>
</comment>
<evidence type="ECO:0000313" key="1">
    <source>
        <dbReference type="EMBL" id="CAH8306393.1"/>
    </source>
</evidence>
<dbReference type="EMBL" id="CAKOAT010064489">
    <property type="protein sequence ID" value="CAH8306393.1"/>
    <property type="molecule type" value="Genomic_DNA"/>
</dbReference>